<sequence length="87" mass="9938">MKWLLIKLVQFYRFVISPMLGPPRCRYYPSCSEYAIIALKHYGAWQGSKLTIKRILRCHPGCEGGIDPVPGVPLESNESEERKNDAN</sequence>
<evidence type="ECO:0000256" key="2">
    <source>
        <dbReference type="SAM" id="MobiDB-lite"/>
    </source>
</evidence>
<comment type="function">
    <text evidence="1">Could be involved in insertion of integral membrane proteins into the membrane.</text>
</comment>
<name>A0A4R3I6J3_9GAMM</name>
<evidence type="ECO:0000313" key="3">
    <source>
        <dbReference type="EMBL" id="TCS41586.1"/>
    </source>
</evidence>
<proteinExistence type="inferred from homology"/>
<evidence type="ECO:0000256" key="1">
    <source>
        <dbReference type="HAMAP-Rule" id="MF_00386"/>
    </source>
</evidence>
<protein>
    <recommendedName>
        <fullName evidence="1">Putative membrane protein insertion efficiency factor</fullName>
    </recommendedName>
</protein>
<dbReference type="RefSeq" id="WP_132700967.1">
    <property type="nucleotide sequence ID" value="NZ_SLZR01000005.1"/>
</dbReference>
<dbReference type="Pfam" id="PF01809">
    <property type="entry name" value="YidD"/>
    <property type="match status" value="1"/>
</dbReference>
<comment type="subcellular location">
    <subcellularLocation>
        <location evidence="1">Cell membrane</location>
        <topology evidence="1">Peripheral membrane protein</topology>
        <orientation evidence="1">Cytoplasmic side</orientation>
    </subcellularLocation>
</comment>
<reference evidence="3 4" key="1">
    <citation type="submission" date="2019-03" db="EMBL/GenBank/DDBJ databases">
        <title>Genomic Encyclopedia of Archaeal and Bacterial Type Strains, Phase II (KMG-II): from individual species to whole genera.</title>
        <authorList>
            <person name="Goeker M."/>
        </authorList>
    </citation>
    <scope>NUCLEOTIDE SEQUENCE [LARGE SCALE GENOMIC DNA]</scope>
    <source>
        <strain evidence="3 4">DSM 15388</strain>
    </source>
</reference>
<comment type="similarity">
    <text evidence="1">Belongs to the UPF0161 family.</text>
</comment>
<comment type="caution">
    <text evidence="3">The sequence shown here is derived from an EMBL/GenBank/DDBJ whole genome shotgun (WGS) entry which is preliminary data.</text>
</comment>
<dbReference type="PANTHER" id="PTHR33383">
    <property type="entry name" value="MEMBRANE PROTEIN INSERTION EFFICIENCY FACTOR-RELATED"/>
    <property type="match status" value="1"/>
</dbReference>
<feature type="region of interest" description="Disordered" evidence="2">
    <location>
        <begin position="65"/>
        <end position="87"/>
    </location>
</feature>
<dbReference type="EMBL" id="SLZR01000005">
    <property type="protein sequence ID" value="TCS41586.1"/>
    <property type="molecule type" value="Genomic_DNA"/>
</dbReference>
<organism evidence="3 4">
    <name type="scientific">Reinekea marinisedimentorum</name>
    <dbReference type="NCBI Taxonomy" id="230495"/>
    <lineage>
        <taxon>Bacteria</taxon>
        <taxon>Pseudomonadati</taxon>
        <taxon>Pseudomonadota</taxon>
        <taxon>Gammaproteobacteria</taxon>
        <taxon>Oceanospirillales</taxon>
        <taxon>Saccharospirillaceae</taxon>
        <taxon>Reinekea</taxon>
    </lineage>
</organism>
<dbReference type="PANTHER" id="PTHR33383:SF1">
    <property type="entry name" value="MEMBRANE PROTEIN INSERTION EFFICIENCY FACTOR-RELATED"/>
    <property type="match status" value="1"/>
</dbReference>
<keyword evidence="4" id="KW-1185">Reference proteome</keyword>
<dbReference type="GO" id="GO:0005886">
    <property type="term" value="C:plasma membrane"/>
    <property type="evidence" value="ECO:0007669"/>
    <property type="project" value="UniProtKB-SubCell"/>
</dbReference>
<dbReference type="Proteomes" id="UP000295793">
    <property type="component" value="Unassembled WGS sequence"/>
</dbReference>
<evidence type="ECO:0000313" key="4">
    <source>
        <dbReference type="Proteomes" id="UP000295793"/>
    </source>
</evidence>
<dbReference type="OrthoDB" id="9801753at2"/>
<keyword evidence="1" id="KW-0472">Membrane</keyword>
<keyword evidence="1" id="KW-1003">Cell membrane</keyword>
<accession>A0A4R3I6J3</accession>
<dbReference type="AlphaFoldDB" id="A0A4R3I6J3"/>
<gene>
    <name evidence="3" type="ORF">BCF53_10511</name>
</gene>
<dbReference type="HAMAP" id="MF_00386">
    <property type="entry name" value="UPF0161_YidD"/>
    <property type="match status" value="1"/>
</dbReference>
<dbReference type="SMART" id="SM01234">
    <property type="entry name" value="Haemolytic"/>
    <property type="match status" value="1"/>
</dbReference>
<dbReference type="NCBIfam" id="TIGR00278">
    <property type="entry name" value="membrane protein insertion efficiency factor YidD"/>
    <property type="match status" value="1"/>
</dbReference>
<dbReference type="InterPro" id="IPR002696">
    <property type="entry name" value="Membr_insert_effic_factor_YidD"/>
</dbReference>